<dbReference type="PATRIC" id="fig|1227739.3.peg.1069"/>
<dbReference type="OrthoDB" id="9810913at2"/>
<keyword evidence="6" id="KW-1185">Reference proteome</keyword>
<evidence type="ECO:0000256" key="3">
    <source>
        <dbReference type="PIRSR" id="PIRSR000390-2"/>
    </source>
</evidence>
<evidence type="ECO:0000256" key="4">
    <source>
        <dbReference type="RuleBase" id="RU004508"/>
    </source>
</evidence>
<dbReference type="InterPro" id="IPR000653">
    <property type="entry name" value="DegT/StrS_aminotransferase"/>
</dbReference>
<comment type="similarity">
    <text evidence="1 4">Belongs to the DegT/DnrJ/EryC1 family.</text>
</comment>
<evidence type="ECO:0000256" key="2">
    <source>
        <dbReference type="PIRSR" id="PIRSR000390-1"/>
    </source>
</evidence>
<dbReference type="Pfam" id="PF01041">
    <property type="entry name" value="DegT_DnrJ_EryC1"/>
    <property type="match status" value="1"/>
</dbReference>
<sequence length="392" mass="43411">MIPTPLPPDFIPFNQPHLAGPELEYIRQAVAAGKLSGNGWFTQRCQQFFEQQYGIPKALLTTSGTDALEMAALLLNIQPGDEVIVPSYTFTSTANAFVLRGARIVFADSLPEHPNLDVACLEALITPRTRAIVPVHYGGTACNMAGIMALAAQHGLWVVEDAAQAIEATYHNRPLGTFGHLAAFSFHETKNLSAGEGGLLAVNDPELAARAEIIWEKGTNRAAFARGEAARYEWVDVGSSFLPSELNAAYLWAQLENRQAIQQQRQRLWKTYESALTPLAAAGCFQLLPVSAEGQPNWHLFALLCRTETEREALLAYLRARHILAVFHYLPLHSSPYYTARHDGRPLPHAIRFGQTLVRLPLYHDLHPEQQQRVVAAIHAFYQSSDFLQIAS</sequence>
<dbReference type="PANTHER" id="PTHR30244">
    <property type="entry name" value="TRANSAMINASE"/>
    <property type="match status" value="1"/>
</dbReference>
<proteinExistence type="inferred from homology"/>
<name>W8EV86_9BACT</name>
<dbReference type="InterPro" id="IPR015421">
    <property type="entry name" value="PyrdxlP-dep_Trfase_major"/>
</dbReference>
<dbReference type="HOGENOM" id="CLU_033332_0_2_10"/>
<evidence type="ECO:0000313" key="6">
    <source>
        <dbReference type="Proteomes" id="UP000019423"/>
    </source>
</evidence>
<dbReference type="GO" id="GO:0030170">
    <property type="term" value="F:pyridoxal phosphate binding"/>
    <property type="evidence" value="ECO:0007669"/>
    <property type="project" value="TreeGrafter"/>
</dbReference>
<reference evidence="5 6" key="1">
    <citation type="submission" date="2014-01" db="EMBL/GenBank/DDBJ databases">
        <title>Complete genome sequence of ionizing-radiation resistance bacterium Hymenobacter swuensis DY53.</title>
        <authorList>
            <person name="Jung J.-H."/>
            <person name="Jeong S.-W."/>
            <person name="Joe M.-H."/>
            <person name="Cho y.-j."/>
            <person name="Kim M.-K."/>
            <person name="Lim S.-Y."/>
        </authorList>
    </citation>
    <scope>NUCLEOTIDE SEQUENCE [LARGE SCALE GENOMIC DNA]</scope>
    <source>
        <strain evidence="5 6">DY53</strain>
    </source>
</reference>
<dbReference type="AlphaFoldDB" id="W8EV86"/>
<dbReference type="STRING" id="1227739.Hsw_0818"/>
<dbReference type="SUPFAM" id="SSF53383">
    <property type="entry name" value="PLP-dependent transferases"/>
    <property type="match status" value="1"/>
</dbReference>
<dbReference type="PIRSF" id="PIRSF000390">
    <property type="entry name" value="PLP_StrS"/>
    <property type="match status" value="1"/>
</dbReference>
<dbReference type="Proteomes" id="UP000019423">
    <property type="component" value="Chromosome"/>
</dbReference>
<dbReference type="NCBIfam" id="TIGR02379">
    <property type="entry name" value="ECA_wecE"/>
    <property type="match status" value="1"/>
</dbReference>
<dbReference type="KEGG" id="hsw:Hsw_0818"/>
<dbReference type="PANTHER" id="PTHR30244:SF34">
    <property type="entry name" value="DTDP-4-AMINO-4,6-DIDEOXYGALACTOSE TRANSAMINASE"/>
    <property type="match status" value="1"/>
</dbReference>
<dbReference type="InterPro" id="IPR015422">
    <property type="entry name" value="PyrdxlP-dep_Trfase_small"/>
</dbReference>
<protein>
    <submittedName>
        <fullName evidence="5">Putative PLP-dependent enzyme</fullName>
    </submittedName>
</protein>
<dbReference type="GO" id="GO:0019180">
    <property type="term" value="F:dTDP-4-amino-4,6-dideoxygalactose transaminase activity"/>
    <property type="evidence" value="ECO:0007669"/>
    <property type="project" value="TreeGrafter"/>
</dbReference>
<dbReference type="CDD" id="cd00616">
    <property type="entry name" value="AHBA_syn"/>
    <property type="match status" value="1"/>
</dbReference>
<feature type="modified residue" description="N6-(pyridoxal phosphate)lysine" evidence="3">
    <location>
        <position position="190"/>
    </location>
</feature>
<dbReference type="InterPro" id="IPR015424">
    <property type="entry name" value="PyrdxlP-dep_Trfase"/>
</dbReference>
<dbReference type="FunFam" id="3.40.640.10:FF:000037">
    <property type="entry name" value="dTDP-4-amino-4,6-dideoxygalactose transaminase"/>
    <property type="match status" value="1"/>
</dbReference>
<organism evidence="5 6">
    <name type="scientific">Hymenobacter swuensis DY53</name>
    <dbReference type="NCBI Taxonomy" id="1227739"/>
    <lineage>
        <taxon>Bacteria</taxon>
        <taxon>Pseudomonadati</taxon>
        <taxon>Bacteroidota</taxon>
        <taxon>Cytophagia</taxon>
        <taxon>Cytophagales</taxon>
        <taxon>Hymenobacteraceae</taxon>
        <taxon>Hymenobacter</taxon>
    </lineage>
</organism>
<dbReference type="eggNOG" id="COG0399">
    <property type="taxonomic scope" value="Bacteria"/>
</dbReference>
<accession>W8EV86</accession>
<evidence type="ECO:0000256" key="1">
    <source>
        <dbReference type="ARBA" id="ARBA00037999"/>
    </source>
</evidence>
<gene>
    <name evidence="5" type="ORF">Hsw_0818</name>
</gene>
<dbReference type="InterPro" id="IPR012749">
    <property type="entry name" value="WecE-like"/>
</dbReference>
<dbReference type="Gene3D" id="3.90.1150.10">
    <property type="entry name" value="Aspartate Aminotransferase, domain 1"/>
    <property type="match status" value="1"/>
</dbReference>
<dbReference type="NCBIfam" id="NF008687">
    <property type="entry name" value="PRK11706.1"/>
    <property type="match status" value="1"/>
</dbReference>
<dbReference type="EMBL" id="CP007145">
    <property type="protein sequence ID" value="AHJ96413.1"/>
    <property type="molecule type" value="Genomic_DNA"/>
</dbReference>
<dbReference type="RefSeq" id="WP_044001132.1">
    <property type="nucleotide sequence ID" value="NZ_CP007145.1"/>
</dbReference>
<dbReference type="Gene3D" id="3.40.640.10">
    <property type="entry name" value="Type I PLP-dependent aspartate aminotransferase-like (Major domain)"/>
    <property type="match status" value="1"/>
</dbReference>
<evidence type="ECO:0000313" key="5">
    <source>
        <dbReference type="EMBL" id="AHJ96413.1"/>
    </source>
</evidence>
<keyword evidence="3 4" id="KW-0663">Pyridoxal phosphate</keyword>
<feature type="active site" description="Proton acceptor" evidence="2">
    <location>
        <position position="190"/>
    </location>
</feature>
<dbReference type="GO" id="GO:0000271">
    <property type="term" value="P:polysaccharide biosynthetic process"/>
    <property type="evidence" value="ECO:0007669"/>
    <property type="project" value="TreeGrafter"/>
</dbReference>